<accession>A0A6M3IM28</accession>
<protein>
    <submittedName>
        <fullName evidence="1">Uncharacterized protein</fullName>
    </submittedName>
</protein>
<evidence type="ECO:0000313" key="1">
    <source>
        <dbReference type="EMBL" id="QJA57472.1"/>
    </source>
</evidence>
<reference evidence="1" key="1">
    <citation type="submission" date="2020-03" db="EMBL/GenBank/DDBJ databases">
        <title>The deep terrestrial virosphere.</title>
        <authorList>
            <person name="Holmfeldt K."/>
            <person name="Nilsson E."/>
            <person name="Simone D."/>
            <person name="Lopez-Fernandez M."/>
            <person name="Wu X."/>
            <person name="de Brujin I."/>
            <person name="Lundin D."/>
            <person name="Andersson A."/>
            <person name="Bertilsson S."/>
            <person name="Dopson M."/>
        </authorList>
    </citation>
    <scope>NUCLEOTIDE SEQUENCE</scope>
    <source>
        <strain evidence="2">MM415A02836</strain>
        <strain evidence="1">MM415B01632</strain>
    </source>
</reference>
<sequence>MKKYVVSIGYTHIVVPSKDTALSILEAIPVKEDYHNKKFVIDKDKDKRIVLSLVDEEDIVLKGEDENAN</sequence>
<name>A0A6M3IM28_9ZZZZ</name>
<proteinExistence type="predicted"/>
<gene>
    <name evidence="2" type="ORF">MM415A02836_0013</name>
    <name evidence="1" type="ORF">MM415B01632_0020</name>
</gene>
<dbReference type="AlphaFoldDB" id="A0A6M3IM28"/>
<organism evidence="1">
    <name type="scientific">viral metagenome</name>
    <dbReference type="NCBI Taxonomy" id="1070528"/>
    <lineage>
        <taxon>unclassified sequences</taxon>
        <taxon>metagenomes</taxon>
        <taxon>organismal metagenomes</taxon>
    </lineage>
</organism>
<dbReference type="EMBL" id="MT141275">
    <property type="protein sequence ID" value="QJA57472.1"/>
    <property type="molecule type" value="Genomic_DNA"/>
</dbReference>
<evidence type="ECO:0000313" key="2">
    <source>
        <dbReference type="EMBL" id="QJA72229.1"/>
    </source>
</evidence>
<dbReference type="EMBL" id="MT141934">
    <property type="protein sequence ID" value="QJA72229.1"/>
    <property type="molecule type" value="Genomic_DNA"/>
</dbReference>